<proteinExistence type="predicted"/>
<organism evidence="2 3">
    <name type="scientific">Aegilops tauschii subsp. strangulata</name>
    <name type="common">Goatgrass</name>
    <dbReference type="NCBI Taxonomy" id="200361"/>
    <lineage>
        <taxon>Eukaryota</taxon>
        <taxon>Viridiplantae</taxon>
        <taxon>Streptophyta</taxon>
        <taxon>Embryophyta</taxon>
        <taxon>Tracheophyta</taxon>
        <taxon>Spermatophyta</taxon>
        <taxon>Magnoliopsida</taxon>
        <taxon>Liliopsida</taxon>
        <taxon>Poales</taxon>
        <taxon>Poaceae</taxon>
        <taxon>BOP clade</taxon>
        <taxon>Pooideae</taxon>
        <taxon>Triticodae</taxon>
        <taxon>Triticeae</taxon>
        <taxon>Triticinae</taxon>
        <taxon>Aegilops</taxon>
    </lineage>
</organism>
<dbReference type="Gramene" id="AET1Gv20773400.1">
    <property type="protein sequence ID" value="AET1Gv20773400.1"/>
    <property type="gene ID" value="AET1Gv20773400"/>
</dbReference>
<reference evidence="2" key="3">
    <citation type="journal article" date="2017" name="Nature">
        <title>Genome sequence of the progenitor of the wheat D genome Aegilops tauschii.</title>
        <authorList>
            <person name="Luo M.C."/>
            <person name="Gu Y.Q."/>
            <person name="Puiu D."/>
            <person name="Wang H."/>
            <person name="Twardziok S.O."/>
            <person name="Deal K.R."/>
            <person name="Huo N."/>
            <person name="Zhu T."/>
            <person name="Wang L."/>
            <person name="Wang Y."/>
            <person name="McGuire P.E."/>
            <person name="Liu S."/>
            <person name="Long H."/>
            <person name="Ramasamy R.K."/>
            <person name="Rodriguez J.C."/>
            <person name="Van S.L."/>
            <person name="Yuan L."/>
            <person name="Wang Z."/>
            <person name="Xia Z."/>
            <person name="Xiao L."/>
            <person name="Anderson O.D."/>
            <person name="Ouyang S."/>
            <person name="Liang Y."/>
            <person name="Zimin A.V."/>
            <person name="Pertea G."/>
            <person name="Qi P."/>
            <person name="Bennetzen J.L."/>
            <person name="Dai X."/>
            <person name="Dawson M.W."/>
            <person name="Muller H.G."/>
            <person name="Kugler K."/>
            <person name="Rivarola-Duarte L."/>
            <person name="Spannagl M."/>
            <person name="Mayer K.F.X."/>
            <person name="Lu F.H."/>
            <person name="Bevan M.W."/>
            <person name="Leroy P."/>
            <person name="Li P."/>
            <person name="You F.M."/>
            <person name="Sun Q."/>
            <person name="Liu Z."/>
            <person name="Lyons E."/>
            <person name="Wicker T."/>
            <person name="Salzberg S.L."/>
            <person name="Devos K.M."/>
            <person name="Dvorak J."/>
        </authorList>
    </citation>
    <scope>NUCLEOTIDE SEQUENCE [LARGE SCALE GENOMIC DNA]</scope>
    <source>
        <strain evidence="2">cv. AL8/78</strain>
    </source>
</reference>
<dbReference type="Proteomes" id="UP000015105">
    <property type="component" value="Chromosome 1D"/>
</dbReference>
<sequence>LPRQHGCPARLLFDEMAVRPRLVLRTADDVSKPASGTNQVSRIFSCRANKFSSQPSEATAAAPSQSKERLWHGRKLSSQDPELSASWM</sequence>
<protein>
    <submittedName>
        <fullName evidence="2">Uncharacterized protein</fullName>
    </submittedName>
</protein>
<feature type="region of interest" description="Disordered" evidence="1">
    <location>
        <begin position="52"/>
        <end position="88"/>
    </location>
</feature>
<evidence type="ECO:0000313" key="3">
    <source>
        <dbReference type="Proteomes" id="UP000015105"/>
    </source>
</evidence>
<accession>A0A452ZH52</accession>
<dbReference type="EnsemblPlants" id="AET1Gv20773400.1">
    <property type="protein sequence ID" value="AET1Gv20773400.1"/>
    <property type="gene ID" value="AET1Gv20773400"/>
</dbReference>
<evidence type="ECO:0000256" key="1">
    <source>
        <dbReference type="SAM" id="MobiDB-lite"/>
    </source>
</evidence>
<feature type="compositionally biased region" description="Polar residues" evidence="1">
    <location>
        <begin position="52"/>
        <end position="65"/>
    </location>
</feature>
<keyword evidence="3" id="KW-1185">Reference proteome</keyword>
<reference evidence="3" key="2">
    <citation type="journal article" date="2017" name="Nat. Plants">
        <title>The Aegilops tauschii genome reveals multiple impacts of transposons.</title>
        <authorList>
            <person name="Zhao G."/>
            <person name="Zou C."/>
            <person name="Li K."/>
            <person name="Wang K."/>
            <person name="Li T."/>
            <person name="Gao L."/>
            <person name="Zhang X."/>
            <person name="Wang H."/>
            <person name="Yang Z."/>
            <person name="Liu X."/>
            <person name="Jiang W."/>
            <person name="Mao L."/>
            <person name="Kong X."/>
            <person name="Jiao Y."/>
            <person name="Jia J."/>
        </authorList>
    </citation>
    <scope>NUCLEOTIDE SEQUENCE [LARGE SCALE GENOMIC DNA]</scope>
    <source>
        <strain evidence="3">cv. AL8/78</strain>
    </source>
</reference>
<reference evidence="2" key="5">
    <citation type="journal article" date="2021" name="G3 (Bethesda)">
        <title>Aegilops tauschii genome assembly Aet v5.0 features greater sequence contiguity and improved annotation.</title>
        <authorList>
            <person name="Wang L."/>
            <person name="Zhu T."/>
            <person name="Rodriguez J.C."/>
            <person name="Deal K.R."/>
            <person name="Dubcovsky J."/>
            <person name="McGuire P.E."/>
            <person name="Lux T."/>
            <person name="Spannagl M."/>
            <person name="Mayer K.F.X."/>
            <person name="Baldrich P."/>
            <person name="Meyers B.C."/>
            <person name="Huo N."/>
            <person name="Gu Y.Q."/>
            <person name="Zhou H."/>
            <person name="Devos K.M."/>
            <person name="Bennetzen J.L."/>
            <person name="Unver T."/>
            <person name="Budak H."/>
            <person name="Gulick P.J."/>
            <person name="Galiba G."/>
            <person name="Kalapos B."/>
            <person name="Nelson D.R."/>
            <person name="Li P."/>
            <person name="You F.M."/>
            <person name="Luo M.C."/>
            <person name="Dvorak J."/>
        </authorList>
    </citation>
    <scope>NUCLEOTIDE SEQUENCE [LARGE SCALE GENOMIC DNA]</scope>
    <source>
        <strain evidence="2">cv. AL8/78</strain>
    </source>
</reference>
<name>A0A452ZH52_AEGTS</name>
<feature type="compositionally biased region" description="Polar residues" evidence="1">
    <location>
        <begin position="76"/>
        <end position="88"/>
    </location>
</feature>
<reference evidence="2" key="4">
    <citation type="submission" date="2019-03" db="UniProtKB">
        <authorList>
            <consortium name="EnsemblPlants"/>
        </authorList>
    </citation>
    <scope>IDENTIFICATION</scope>
</reference>
<dbReference type="AlphaFoldDB" id="A0A452ZH52"/>
<reference evidence="3" key="1">
    <citation type="journal article" date="2014" name="Science">
        <title>Ancient hybridizations among the ancestral genomes of bread wheat.</title>
        <authorList>
            <consortium name="International Wheat Genome Sequencing Consortium,"/>
            <person name="Marcussen T."/>
            <person name="Sandve S.R."/>
            <person name="Heier L."/>
            <person name="Spannagl M."/>
            <person name="Pfeifer M."/>
            <person name="Jakobsen K.S."/>
            <person name="Wulff B.B."/>
            <person name="Steuernagel B."/>
            <person name="Mayer K.F."/>
            <person name="Olsen O.A."/>
        </authorList>
    </citation>
    <scope>NUCLEOTIDE SEQUENCE [LARGE SCALE GENOMIC DNA]</scope>
    <source>
        <strain evidence="3">cv. AL8/78</strain>
    </source>
</reference>
<evidence type="ECO:0000313" key="2">
    <source>
        <dbReference type="EnsemblPlants" id="AET1Gv20773400.1"/>
    </source>
</evidence>